<name>A0A699L2I8_TANCI</name>
<protein>
    <submittedName>
        <fullName evidence="2">Uncharacterized protein</fullName>
    </submittedName>
</protein>
<evidence type="ECO:0000313" key="2">
    <source>
        <dbReference type="EMBL" id="GFB16736.1"/>
    </source>
</evidence>
<feature type="region of interest" description="Disordered" evidence="1">
    <location>
        <begin position="250"/>
        <end position="269"/>
    </location>
</feature>
<dbReference type="AlphaFoldDB" id="A0A699L2I8"/>
<feature type="non-terminal residue" evidence="2">
    <location>
        <position position="1"/>
    </location>
</feature>
<feature type="compositionally biased region" description="Low complexity" evidence="1">
    <location>
        <begin position="14"/>
        <end position="27"/>
    </location>
</feature>
<dbReference type="EMBL" id="BKCJ010566641">
    <property type="protein sequence ID" value="GFB16736.1"/>
    <property type="molecule type" value="Genomic_DNA"/>
</dbReference>
<comment type="caution">
    <text evidence="2">The sequence shown here is derived from an EMBL/GenBank/DDBJ whole genome shotgun (WGS) entry which is preliminary data.</text>
</comment>
<feature type="compositionally biased region" description="Pro residues" evidence="1">
    <location>
        <begin position="39"/>
        <end position="48"/>
    </location>
</feature>
<gene>
    <name evidence="2" type="ORF">Tci_688707</name>
</gene>
<organism evidence="2">
    <name type="scientific">Tanacetum cinerariifolium</name>
    <name type="common">Dalmatian daisy</name>
    <name type="synonym">Chrysanthemum cinerariifolium</name>
    <dbReference type="NCBI Taxonomy" id="118510"/>
    <lineage>
        <taxon>Eukaryota</taxon>
        <taxon>Viridiplantae</taxon>
        <taxon>Streptophyta</taxon>
        <taxon>Embryophyta</taxon>
        <taxon>Tracheophyta</taxon>
        <taxon>Spermatophyta</taxon>
        <taxon>Magnoliopsida</taxon>
        <taxon>eudicotyledons</taxon>
        <taxon>Gunneridae</taxon>
        <taxon>Pentapetalae</taxon>
        <taxon>asterids</taxon>
        <taxon>campanulids</taxon>
        <taxon>Asterales</taxon>
        <taxon>Asteraceae</taxon>
        <taxon>Asteroideae</taxon>
        <taxon>Anthemideae</taxon>
        <taxon>Anthemidinae</taxon>
        <taxon>Tanacetum</taxon>
    </lineage>
</organism>
<accession>A0A699L2I8</accession>
<proteinExistence type="predicted"/>
<feature type="region of interest" description="Disordered" evidence="1">
    <location>
        <begin position="1"/>
        <end position="59"/>
    </location>
</feature>
<sequence>VGEVHDEGVPTTGVAAKSVVSVADDVVPTTIEEPSIRSPTPPTPPPQPSHDQPSTSQDKIAQALEISKLKQKEHANKVLSMQDDKVESSKLQEVVEVVTTVKLITEVVTSASTTITVVSPQLTTTTAPTLTTAPSAARRRKRVVIRDPQETATPSAVIHSEAESKDKGKGILVEEPKLLKKQAQIKQDEAYARELEAELNKNIDWDELIDHMDYFKGMTYDDIRPIFEKKFNSNVAFLLKTKEQMDEEDSRALKRLSESQDDKTAKKQKLDDELRNFDREDLEVLWRLVKERFASTKPKNFSDDFLLTTLGTMFEKPDVQAKIWKKSKKCSWSSEDQELEAVRVLWCADYHIHYNIVDFAGREEIFTYKVHYGSDTQ</sequence>
<reference evidence="2" key="1">
    <citation type="journal article" date="2019" name="Sci. Rep.">
        <title>Draft genome of Tanacetum cinerariifolium, the natural source of mosquito coil.</title>
        <authorList>
            <person name="Yamashiro T."/>
            <person name="Shiraishi A."/>
            <person name="Satake H."/>
            <person name="Nakayama K."/>
        </authorList>
    </citation>
    <scope>NUCLEOTIDE SEQUENCE</scope>
</reference>
<evidence type="ECO:0000256" key="1">
    <source>
        <dbReference type="SAM" id="MobiDB-lite"/>
    </source>
</evidence>